<comment type="caution">
    <text evidence="4">The sequence shown here is derived from an EMBL/GenBank/DDBJ whole genome shotgun (WGS) entry which is preliminary data.</text>
</comment>
<dbReference type="EMBL" id="PKPP01000334">
    <property type="protein sequence ID" value="PWA94123.1"/>
    <property type="molecule type" value="Genomic_DNA"/>
</dbReference>
<feature type="domain" description="FH2" evidence="3">
    <location>
        <begin position="1"/>
        <end position="314"/>
    </location>
</feature>
<name>A0A2U1Q825_ARTAN</name>
<dbReference type="AlphaFoldDB" id="A0A2U1Q825"/>
<evidence type="ECO:0000313" key="5">
    <source>
        <dbReference type="Proteomes" id="UP000245207"/>
    </source>
</evidence>
<accession>A0A2U1Q825</accession>
<evidence type="ECO:0000313" key="4">
    <source>
        <dbReference type="EMBL" id="PWA94123.1"/>
    </source>
</evidence>
<dbReference type="SUPFAM" id="SSF101447">
    <property type="entry name" value="Formin homology 2 domain (FH2 domain)"/>
    <property type="match status" value="2"/>
</dbReference>
<gene>
    <name evidence="4" type="ORF">CTI12_AA063750</name>
</gene>
<dbReference type="GO" id="GO:0045010">
    <property type="term" value="P:actin nucleation"/>
    <property type="evidence" value="ECO:0007669"/>
    <property type="project" value="InterPro"/>
</dbReference>
<comment type="similarity">
    <text evidence="1">Belongs to the formin-like family. Class-I subfamily.</text>
</comment>
<evidence type="ECO:0000256" key="1">
    <source>
        <dbReference type="ARBA" id="ARBA00025793"/>
    </source>
</evidence>
<sequence>MVGLFGYVAAQNKKERAKIDVKIQSPTKFVQLSTELPAELIATLLKMAPTQDEEVLQLKLYNGDINQLGPSQRFLKNLVEISHAFKRLEALQFLSSVHADYNMVKESFATLEVACNKLIRNKLFLRLLKAVLKTGNRMNDGLEPNEETPEYLQQLGVGVVSKLSEELNDVKKATLADNELLISSETMVGLFGYVAAQNKKERAKIDVKIQSPTKFVQLSEVKNISEFSDSSKSIERTELPAELIATLLKMASTQDEEVLQLKLYNGDINQLGPSQRFLKNLVEISHAFKRLEALQFLSSVHEDYNMVKESFATLEVACNKLIRNKLFLRLLKAVLKTGNRMNDGLEPNEETPEYLQQLGVGVVSKLSEELNDVKKATLADNELLISSVTDEQMNDHMTNLLTPFVRDEHMNDLDANGSSSDVSSQHLETLRWTHVPGKNQECQEFGLSDANWPQHYTTEQNRKPGTKDFILYPIIRFFLYLRDMRRLSKDL</sequence>
<reference evidence="4 5" key="1">
    <citation type="journal article" date="2018" name="Mol. Plant">
        <title>The genome of Artemisia annua provides insight into the evolution of Asteraceae family and artemisinin biosynthesis.</title>
        <authorList>
            <person name="Shen Q."/>
            <person name="Zhang L."/>
            <person name="Liao Z."/>
            <person name="Wang S."/>
            <person name="Yan T."/>
            <person name="Shi P."/>
            <person name="Liu M."/>
            <person name="Fu X."/>
            <person name="Pan Q."/>
            <person name="Wang Y."/>
            <person name="Lv Z."/>
            <person name="Lu X."/>
            <person name="Zhang F."/>
            <person name="Jiang W."/>
            <person name="Ma Y."/>
            <person name="Chen M."/>
            <person name="Hao X."/>
            <person name="Li L."/>
            <person name="Tang Y."/>
            <person name="Lv G."/>
            <person name="Zhou Y."/>
            <person name="Sun X."/>
            <person name="Brodelius P.E."/>
            <person name="Rose J.K.C."/>
            <person name="Tang K."/>
        </authorList>
    </citation>
    <scope>NUCLEOTIDE SEQUENCE [LARGE SCALE GENOMIC DNA]</scope>
    <source>
        <strain evidence="5">cv. Huhao1</strain>
        <tissue evidence="4">Leaf</tissue>
    </source>
</reference>
<dbReference type="InterPro" id="IPR042201">
    <property type="entry name" value="FH2_Formin_sf"/>
</dbReference>
<evidence type="ECO:0000256" key="2">
    <source>
        <dbReference type="RuleBase" id="RU361260"/>
    </source>
</evidence>
<dbReference type="InterPro" id="IPR015425">
    <property type="entry name" value="FH2_Formin"/>
</dbReference>
<dbReference type="PANTHER" id="PTHR23213:SF372">
    <property type="entry name" value="FORMIN-LIKE PROTEIN"/>
    <property type="match status" value="1"/>
</dbReference>
<proteinExistence type="inferred from homology"/>
<organism evidence="4 5">
    <name type="scientific">Artemisia annua</name>
    <name type="common">Sweet wormwood</name>
    <dbReference type="NCBI Taxonomy" id="35608"/>
    <lineage>
        <taxon>Eukaryota</taxon>
        <taxon>Viridiplantae</taxon>
        <taxon>Streptophyta</taxon>
        <taxon>Embryophyta</taxon>
        <taxon>Tracheophyta</taxon>
        <taxon>Spermatophyta</taxon>
        <taxon>Magnoliopsida</taxon>
        <taxon>eudicotyledons</taxon>
        <taxon>Gunneridae</taxon>
        <taxon>Pentapetalae</taxon>
        <taxon>asterids</taxon>
        <taxon>campanulids</taxon>
        <taxon>Asterales</taxon>
        <taxon>Asteraceae</taxon>
        <taxon>Asteroideae</taxon>
        <taxon>Anthemideae</taxon>
        <taxon>Artemisiinae</taxon>
        <taxon>Artemisia</taxon>
    </lineage>
</organism>
<keyword evidence="5" id="KW-1185">Reference proteome</keyword>
<dbReference type="Gene3D" id="1.20.58.2220">
    <property type="entry name" value="Formin, FH2 domain"/>
    <property type="match status" value="2"/>
</dbReference>
<evidence type="ECO:0000259" key="3">
    <source>
        <dbReference type="PROSITE" id="PS51444"/>
    </source>
</evidence>
<dbReference type="InterPro" id="IPR027643">
    <property type="entry name" value="Formin-like_plant"/>
</dbReference>
<dbReference type="SMART" id="SM00498">
    <property type="entry name" value="FH2"/>
    <property type="match status" value="1"/>
</dbReference>
<dbReference type="STRING" id="35608.A0A2U1Q825"/>
<dbReference type="GO" id="GO:0051015">
    <property type="term" value="F:actin filament binding"/>
    <property type="evidence" value="ECO:0007669"/>
    <property type="project" value="InterPro"/>
</dbReference>
<dbReference type="Pfam" id="PF02181">
    <property type="entry name" value="FH2"/>
    <property type="match status" value="2"/>
</dbReference>
<dbReference type="PANTHER" id="PTHR23213">
    <property type="entry name" value="FORMIN-RELATED"/>
    <property type="match status" value="1"/>
</dbReference>
<protein>
    <recommendedName>
        <fullName evidence="2">Formin-like protein</fullName>
    </recommendedName>
</protein>
<dbReference type="PROSITE" id="PS51444">
    <property type="entry name" value="FH2"/>
    <property type="match status" value="1"/>
</dbReference>
<dbReference type="OrthoDB" id="1104827at2759"/>
<dbReference type="Proteomes" id="UP000245207">
    <property type="component" value="Unassembled WGS sequence"/>
</dbReference>